<gene>
    <name evidence="12" type="ORF">IPK02_01605</name>
</gene>
<comment type="subunit">
    <text evidence="4">Homodimer.</text>
</comment>
<dbReference type="GO" id="GO:0019144">
    <property type="term" value="F:ADP-sugar diphosphatase activity"/>
    <property type="evidence" value="ECO:0007669"/>
    <property type="project" value="TreeGrafter"/>
</dbReference>
<dbReference type="InterPro" id="IPR015797">
    <property type="entry name" value="NUDIX_hydrolase-like_dom_sf"/>
</dbReference>
<dbReference type="PROSITE" id="PS00893">
    <property type="entry name" value="NUDIX_BOX"/>
    <property type="match status" value="1"/>
</dbReference>
<comment type="catalytic activity">
    <reaction evidence="1">
        <text>GDP-alpha-D-mannose + H2O = alpha-D-mannose 1-phosphate + GMP + 2 H(+)</text>
        <dbReference type="Rhea" id="RHEA:27978"/>
        <dbReference type="ChEBI" id="CHEBI:15377"/>
        <dbReference type="ChEBI" id="CHEBI:15378"/>
        <dbReference type="ChEBI" id="CHEBI:57527"/>
        <dbReference type="ChEBI" id="CHEBI:58115"/>
        <dbReference type="ChEBI" id="CHEBI:58409"/>
    </reaction>
</comment>
<evidence type="ECO:0000313" key="13">
    <source>
        <dbReference type="Proteomes" id="UP000706151"/>
    </source>
</evidence>
<feature type="binding site" evidence="9">
    <location>
        <position position="103"/>
    </location>
    <ligand>
        <name>Mg(2+)</name>
        <dbReference type="ChEBI" id="CHEBI:18420"/>
        <label>1</label>
    </ligand>
</feature>
<dbReference type="PROSITE" id="PS51462">
    <property type="entry name" value="NUDIX"/>
    <property type="match status" value="1"/>
</dbReference>
<accession>A0A935T700</accession>
<dbReference type="AlphaFoldDB" id="A0A935T700"/>
<name>A0A935T700_9PROT</name>
<reference evidence="12 13" key="1">
    <citation type="submission" date="2020-10" db="EMBL/GenBank/DDBJ databases">
        <title>Connecting structure to function with the recovery of over 1000 high-quality activated sludge metagenome-assembled genomes encoding full-length rRNA genes using long-read sequencing.</title>
        <authorList>
            <person name="Singleton C.M."/>
            <person name="Petriglieri F."/>
            <person name="Kristensen J.M."/>
            <person name="Kirkegaard R.H."/>
            <person name="Michaelsen T.Y."/>
            <person name="Andersen M.H."/>
            <person name="Karst S.M."/>
            <person name="Dueholm M.S."/>
            <person name="Nielsen P.H."/>
            <person name="Albertsen M."/>
        </authorList>
    </citation>
    <scope>NUCLEOTIDE SEQUENCE [LARGE SCALE GENOMIC DNA]</scope>
    <source>
        <strain evidence="12">Fred_18-Q3-R57-64_BAT3C.720</strain>
    </source>
</reference>
<evidence type="ECO:0000256" key="7">
    <source>
        <dbReference type="ARBA" id="ARBA00032162"/>
    </source>
</evidence>
<dbReference type="InterPro" id="IPR004385">
    <property type="entry name" value="NDP_pyrophosphatase"/>
</dbReference>
<sequence>MERTEVHGRRRLLDDFFKVDEAEVSFERADGSMTPPARRLVFERGDSVAAVVVHRESHSLLFTEQFRFPTLGKGSGWLLEVIAGMIDSGESPEAALRREIEEELGFAVARLEPISTFFVSPGGSSERIWLYYAEVTDSGRLSAGGGVAAEQEEIRIVRLSPDAAQAALREGRLPDAKTIIGLQWLFAKSLK</sequence>
<protein>
    <recommendedName>
        <fullName evidence="5">GDP-mannose pyrophosphatase</fullName>
    </recommendedName>
    <alternativeName>
        <fullName evidence="7">GDP-mannose hydrolase</fullName>
    </alternativeName>
    <alternativeName>
        <fullName evidence="8">GDPMK</fullName>
    </alternativeName>
</protein>
<feature type="short sequence motif" description="Nudix box" evidence="10">
    <location>
        <begin position="84"/>
        <end position="106"/>
    </location>
</feature>
<dbReference type="Pfam" id="PF00293">
    <property type="entry name" value="NUDIX"/>
    <property type="match status" value="1"/>
</dbReference>
<dbReference type="SUPFAM" id="SSF55811">
    <property type="entry name" value="Nudix"/>
    <property type="match status" value="1"/>
</dbReference>
<dbReference type="InterPro" id="IPR020084">
    <property type="entry name" value="NUDIX_hydrolase_CS"/>
</dbReference>
<comment type="cofactor">
    <cofactor evidence="2 9">
        <name>Mg(2+)</name>
        <dbReference type="ChEBI" id="CHEBI:18420"/>
    </cofactor>
</comment>
<proteinExistence type="inferred from homology"/>
<evidence type="ECO:0000256" key="4">
    <source>
        <dbReference type="ARBA" id="ARBA00011738"/>
    </source>
</evidence>
<evidence type="ECO:0000256" key="9">
    <source>
        <dbReference type="PIRSR" id="PIRSR604385-2"/>
    </source>
</evidence>
<keyword evidence="9" id="KW-0460">Magnesium</keyword>
<evidence type="ECO:0000256" key="10">
    <source>
        <dbReference type="PIRSR" id="PIRSR604385-3"/>
    </source>
</evidence>
<keyword evidence="6 12" id="KW-0378">Hydrolase</keyword>
<dbReference type="PANTHER" id="PTHR11839:SF18">
    <property type="entry name" value="NUDIX HYDROLASE DOMAIN-CONTAINING PROTEIN"/>
    <property type="match status" value="1"/>
</dbReference>
<dbReference type="Proteomes" id="UP000706151">
    <property type="component" value="Unassembled WGS sequence"/>
</dbReference>
<dbReference type="GO" id="GO:0006753">
    <property type="term" value="P:nucleoside phosphate metabolic process"/>
    <property type="evidence" value="ECO:0007669"/>
    <property type="project" value="TreeGrafter"/>
</dbReference>
<evidence type="ECO:0000256" key="2">
    <source>
        <dbReference type="ARBA" id="ARBA00001946"/>
    </source>
</evidence>
<evidence type="ECO:0000259" key="11">
    <source>
        <dbReference type="PROSITE" id="PS51462"/>
    </source>
</evidence>
<comment type="similarity">
    <text evidence="3">Belongs to the Nudix hydrolase family. NudK subfamily.</text>
</comment>
<dbReference type="GO" id="GO:0005829">
    <property type="term" value="C:cytosol"/>
    <property type="evidence" value="ECO:0007669"/>
    <property type="project" value="TreeGrafter"/>
</dbReference>
<dbReference type="GO" id="GO:0046872">
    <property type="term" value="F:metal ion binding"/>
    <property type="evidence" value="ECO:0007669"/>
    <property type="project" value="UniProtKB-KW"/>
</dbReference>
<feature type="binding site" evidence="9">
    <location>
        <position position="83"/>
    </location>
    <ligand>
        <name>Mg(2+)</name>
        <dbReference type="ChEBI" id="CHEBI:18420"/>
        <label>1</label>
    </ligand>
</feature>
<evidence type="ECO:0000256" key="8">
    <source>
        <dbReference type="ARBA" id="ARBA00032272"/>
    </source>
</evidence>
<evidence type="ECO:0000256" key="1">
    <source>
        <dbReference type="ARBA" id="ARBA00000847"/>
    </source>
</evidence>
<organism evidence="12 13">
    <name type="scientific">Candidatus Accumulibacter affinis</name>
    <dbReference type="NCBI Taxonomy" id="2954384"/>
    <lineage>
        <taxon>Bacteria</taxon>
        <taxon>Pseudomonadati</taxon>
        <taxon>Pseudomonadota</taxon>
        <taxon>Betaproteobacteria</taxon>
        <taxon>Candidatus Accumulibacter</taxon>
    </lineage>
</organism>
<dbReference type="EMBL" id="JADJOT010000002">
    <property type="protein sequence ID" value="MBK7952741.1"/>
    <property type="molecule type" value="Genomic_DNA"/>
</dbReference>
<dbReference type="NCBIfam" id="TIGR00052">
    <property type="entry name" value="nudix-type nucleoside diphosphatase, YffH/AdpP family"/>
    <property type="match status" value="1"/>
</dbReference>
<dbReference type="InterPro" id="IPR000086">
    <property type="entry name" value="NUDIX_hydrolase_dom"/>
</dbReference>
<evidence type="ECO:0000256" key="5">
    <source>
        <dbReference type="ARBA" id="ARBA00016377"/>
    </source>
</evidence>
<feature type="binding site" evidence="9">
    <location>
        <position position="152"/>
    </location>
    <ligand>
        <name>Mg(2+)</name>
        <dbReference type="ChEBI" id="CHEBI:18420"/>
        <label>1</label>
    </ligand>
</feature>
<evidence type="ECO:0000256" key="3">
    <source>
        <dbReference type="ARBA" id="ARBA00007275"/>
    </source>
</evidence>
<dbReference type="PANTHER" id="PTHR11839">
    <property type="entry name" value="UDP/ADP-SUGAR PYROPHOSPHATASE"/>
    <property type="match status" value="1"/>
</dbReference>
<dbReference type="GO" id="GO:0019693">
    <property type="term" value="P:ribose phosphate metabolic process"/>
    <property type="evidence" value="ECO:0007669"/>
    <property type="project" value="TreeGrafter"/>
</dbReference>
<dbReference type="Gene3D" id="3.90.79.10">
    <property type="entry name" value="Nucleoside Triphosphate Pyrophosphohydrolase"/>
    <property type="match status" value="1"/>
</dbReference>
<feature type="binding site" evidence="9">
    <location>
        <position position="99"/>
    </location>
    <ligand>
        <name>Mg(2+)</name>
        <dbReference type="ChEBI" id="CHEBI:18420"/>
        <label>1</label>
    </ligand>
</feature>
<feature type="domain" description="Nudix hydrolase" evidence="11">
    <location>
        <begin position="43"/>
        <end position="186"/>
    </location>
</feature>
<evidence type="ECO:0000313" key="12">
    <source>
        <dbReference type="EMBL" id="MBK7952741.1"/>
    </source>
</evidence>
<evidence type="ECO:0000256" key="6">
    <source>
        <dbReference type="ARBA" id="ARBA00022801"/>
    </source>
</evidence>
<comment type="caution">
    <text evidence="12">The sequence shown here is derived from an EMBL/GenBank/DDBJ whole genome shotgun (WGS) entry which is preliminary data.</text>
</comment>
<keyword evidence="9" id="KW-0479">Metal-binding</keyword>